<protein>
    <submittedName>
        <fullName evidence="1">Uncharacterized protein</fullName>
    </submittedName>
</protein>
<evidence type="ECO:0000313" key="1">
    <source>
        <dbReference type="Ensembl" id="ENSAPEP00000013647.1"/>
    </source>
</evidence>
<keyword evidence="2" id="KW-1185">Reference proteome</keyword>
<proteinExistence type="predicted"/>
<accession>A0A3P8SN94</accession>
<name>A0A3P8SN94_AMPPE</name>
<reference evidence="1 2" key="1">
    <citation type="submission" date="2018-03" db="EMBL/GenBank/DDBJ databases">
        <title>Finding Nemo's genes: A chromosome-scale reference assembly of the genome of the orange clownfish Amphiprion percula.</title>
        <authorList>
            <person name="Lehmann R."/>
        </authorList>
    </citation>
    <scope>NUCLEOTIDE SEQUENCE</scope>
</reference>
<sequence length="156" mass="17716">MEMPRALAPRPGLSWLRGRRCFPSLWDGGRSIGVFLLFGMEDGASVCFCLGWRTERWCFPSLWDGGRSVGVFLFGMENGASVCFCLGWRTERWCFPSLWDGGRSDSSHPGSQLFDLLPSGRRYRCIKARTNRLKNSFFPRAITTLSSHRSHTKPTT</sequence>
<reference evidence="1" key="2">
    <citation type="submission" date="2025-08" db="UniProtKB">
        <authorList>
            <consortium name="Ensembl"/>
        </authorList>
    </citation>
    <scope>IDENTIFICATION</scope>
</reference>
<reference evidence="1" key="3">
    <citation type="submission" date="2025-09" db="UniProtKB">
        <authorList>
            <consortium name="Ensembl"/>
        </authorList>
    </citation>
    <scope>IDENTIFICATION</scope>
</reference>
<evidence type="ECO:0000313" key="2">
    <source>
        <dbReference type="Proteomes" id="UP000265080"/>
    </source>
</evidence>
<dbReference type="AlphaFoldDB" id="A0A3P8SN94"/>
<dbReference type="Proteomes" id="UP000265080">
    <property type="component" value="Chromosome 11"/>
</dbReference>
<organism evidence="1 2">
    <name type="scientific">Amphiprion percula</name>
    <name type="common">Orange clownfish</name>
    <name type="synonym">Lutjanus percula</name>
    <dbReference type="NCBI Taxonomy" id="161767"/>
    <lineage>
        <taxon>Eukaryota</taxon>
        <taxon>Metazoa</taxon>
        <taxon>Chordata</taxon>
        <taxon>Craniata</taxon>
        <taxon>Vertebrata</taxon>
        <taxon>Euteleostomi</taxon>
        <taxon>Actinopterygii</taxon>
        <taxon>Neopterygii</taxon>
        <taxon>Teleostei</taxon>
        <taxon>Neoteleostei</taxon>
        <taxon>Acanthomorphata</taxon>
        <taxon>Ovalentaria</taxon>
        <taxon>Pomacentridae</taxon>
        <taxon>Amphiprion</taxon>
    </lineage>
</organism>
<dbReference type="Ensembl" id="ENSAPET00000014010.1">
    <property type="protein sequence ID" value="ENSAPEP00000013647.1"/>
    <property type="gene ID" value="ENSAPEG00000009726.1"/>
</dbReference>